<keyword evidence="14" id="KW-1185">Reference proteome</keyword>
<dbReference type="PANTHER" id="PTHR18896:SF60">
    <property type="entry name" value="PHOSPHOLIPASE D"/>
    <property type="match status" value="1"/>
</dbReference>
<feature type="domain" description="C2" evidence="11">
    <location>
        <begin position="63"/>
        <end position="190"/>
    </location>
</feature>
<evidence type="ECO:0000256" key="1">
    <source>
        <dbReference type="ARBA" id="ARBA00001913"/>
    </source>
</evidence>
<keyword evidence="7" id="KW-0106">Calcium</keyword>
<evidence type="ECO:0000259" key="12">
    <source>
        <dbReference type="PROSITE" id="PS50035"/>
    </source>
</evidence>
<dbReference type="EC" id="3.1.4.4" evidence="3"/>
<dbReference type="EMBL" id="JAWZYT010001260">
    <property type="protein sequence ID" value="KAK4313864.1"/>
    <property type="molecule type" value="Genomic_DNA"/>
</dbReference>
<comment type="caution">
    <text evidence="13">The sequence shown here is derived from an EMBL/GenBank/DDBJ whole genome shotgun (WGS) entry which is preliminary data.</text>
</comment>
<dbReference type="PANTHER" id="PTHR18896">
    <property type="entry name" value="PHOSPHOLIPASE D"/>
    <property type="match status" value="1"/>
</dbReference>
<dbReference type="GO" id="GO:0004630">
    <property type="term" value="F:phospholipase D activity"/>
    <property type="evidence" value="ECO:0007669"/>
    <property type="project" value="UniProtKB-EC"/>
</dbReference>
<reference evidence="13" key="1">
    <citation type="submission" date="2023-11" db="EMBL/GenBank/DDBJ databases">
        <title>Genome assemblies of two species of porcelain crab, Petrolisthes cinctipes and Petrolisthes manimaculis (Anomura: Porcellanidae).</title>
        <authorList>
            <person name="Angst P."/>
        </authorList>
    </citation>
    <scope>NUCLEOTIDE SEQUENCE</scope>
    <source>
        <strain evidence="13">PB745_02</strain>
        <tissue evidence="13">Gill</tissue>
    </source>
</reference>
<keyword evidence="6" id="KW-0378">Hydrolase</keyword>
<evidence type="ECO:0000256" key="4">
    <source>
        <dbReference type="ARBA" id="ARBA00022723"/>
    </source>
</evidence>
<proteinExistence type="inferred from homology"/>
<name>A0AAE1UCP4_9EUCA</name>
<dbReference type="Pfam" id="PF00168">
    <property type="entry name" value="C2"/>
    <property type="match status" value="1"/>
</dbReference>
<evidence type="ECO:0000313" key="14">
    <source>
        <dbReference type="Proteomes" id="UP001292094"/>
    </source>
</evidence>
<dbReference type="Pfam" id="PF12357">
    <property type="entry name" value="PLD_C"/>
    <property type="match status" value="1"/>
</dbReference>
<dbReference type="GO" id="GO:0046872">
    <property type="term" value="F:metal ion binding"/>
    <property type="evidence" value="ECO:0007669"/>
    <property type="project" value="UniProtKB-KW"/>
</dbReference>
<evidence type="ECO:0000256" key="10">
    <source>
        <dbReference type="SAM" id="MobiDB-lite"/>
    </source>
</evidence>
<comment type="cofactor">
    <cofactor evidence="1">
        <name>Ca(2+)</name>
        <dbReference type="ChEBI" id="CHEBI:29108"/>
    </cofactor>
</comment>
<dbReference type="InterPro" id="IPR001736">
    <property type="entry name" value="PLipase_D/transphosphatidylase"/>
</dbReference>
<feature type="region of interest" description="Disordered" evidence="10">
    <location>
        <begin position="1"/>
        <end position="50"/>
    </location>
</feature>
<dbReference type="SMART" id="SM00239">
    <property type="entry name" value="C2"/>
    <property type="match status" value="1"/>
</dbReference>
<feature type="domain" description="PLD phosphodiesterase" evidence="12">
    <location>
        <begin position="372"/>
        <end position="408"/>
    </location>
</feature>
<dbReference type="PROSITE" id="PS50004">
    <property type="entry name" value="C2"/>
    <property type="match status" value="1"/>
</dbReference>
<dbReference type="GO" id="GO:0009395">
    <property type="term" value="P:phospholipid catabolic process"/>
    <property type="evidence" value="ECO:0007669"/>
    <property type="project" value="TreeGrafter"/>
</dbReference>
<gene>
    <name evidence="13" type="ORF">Pmani_014798</name>
</gene>
<comment type="similarity">
    <text evidence="2">Belongs to the phospholipase D family. C2-PLD subfamily.</text>
</comment>
<sequence length="837" mass="94192">MGKTAAGACGARQGEYALTEGSGGGGGGGEENGETKGDNVEKHGQQGETETRSRHDWRYYLCCFSQSGERAQRGKMVFLHGVLYLEVIEARDLPDVDTSWFRSSKDVSDPYVTVDTCCGGKKTCRIAKTSIIYNSLNPQWGEKYRIEMCHETESLLFTVKDLDLVKIEAMGFMSIRAEDVVEEEPVTGWYPLLSKSGNPCGALNVALRYLSVASITRSNEVPDTVFPLRTGCKVKLYQDAHTPALPPLTEVPAASGDPYDPPQLWEDVMVALNEAQKLIYIIGWSVKPDLCLLRDGECESLGDILKRRASEGVRVMVMVWNEAMSTDIYTTGIMGTHDEETRIFFEGTEVEVFLAPRQKNKGKIMESNFVATLYTHHQKCVITDAAVEGDDRRRLIAFAGGIDLTDGRWDTPEHPLFRTLPGEHQHDFYNGVCQANVTSGPRQPWHDIHMYVEGPAAYDLLTNFVERWRRQASDREQRLLSVTEDEFVLDWEVPDASWNVQFFRSINSDSALFDINVMDRLLRRKGRLYENSIQRAYVHHIRRAKRFIYLENQYFLGSAHGWLVQEAKCPHLIPIELTTKIISAIKAGEDFRVYIVIPLHPEGDPTSSAVQEILHWQHRTMEMMYRKIAKAIRKAGLDAHPADYLGFFCLGKREGGGDVPDGLEDADESSVAGKVRQSLRFMIYVHSKMAVFDDEYVIVGSANINERSMSGNRDSEMALGAYQPEWTKEECGDDKLAGDVATFRRALWAEHCGKVMEEHDEPTSVDCMQALRRLGNENLANYLSDEASHDDSHLMTYPLVVTQDGKVEQREDCHKFPDTGGSIVGKNSNFLPNSLTT</sequence>
<keyword evidence="9" id="KW-0443">Lipid metabolism</keyword>
<keyword evidence="4" id="KW-0479">Metal-binding</keyword>
<dbReference type="Proteomes" id="UP001292094">
    <property type="component" value="Unassembled WGS sequence"/>
</dbReference>
<dbReference type="InterPro" id="IPR000008">
    <property type="entry name" value="C2_dom"/>
</dbReference>
<keyword evidence="8" id="KW-0442">Lipid degradation</keyword>
<dbReference type="InterPro" id="IPR025202">
    <property type="entry name" value="PLD-like_dom"/>
</dbReference>
<dbReference type="SUPFAM" id="SSF56024">
    <property type="entry name" value="Phospholipase D/nuclease"/>
    <property type="match status" value="2"/>
</dbReference>
<dbReference type="SUPFAM" id="SSF49562">
    <property type="entry name" value="C2 domain (Calcium/lipid-binding domain, CaLB)"/>
    <property type="match status" value="1"/>
</dbReference>
<organism evidence="13 14">
    <name type="scientific">Petrolisthes manimaculis</name>
    <dbReference type="NCBI Taxonomy" id="1843537"/>
    <lineage>
        <taxon>Eukaryota</taxon>
        <taxon>Metazoa</taxon>
        <taxon>Ecdysozoa</taxon>
        <taxon>Arthropoda</taxon>
        <taxon>Crustacea</taxon>
        <taxon>Multicrustacea</taxon>
        <taxon>Malacostraca</taxon>
        <taxon>Eumalacostraca</taxon>
        <taxon>Eucarida</taxon>
        <taxon>Decapoda</taxon>
        <taxon>Pleocyemata</taxon>
        <taxon>Anomura</taxon>
        <taxon>Galatheoidea</taxon>
        <taxon>Porcellanidae</taxon>
        <taxon>Petrolisthes</taxon>
    </lineage>
</organism>
<evidence type="ECO:0000313" key="13">
    <source>
        <dbReference type="EMBL" id="KAK4313864.1"/>
    </source>
</evidence>
<dbReference type="AlphaFoldDB" id="A0AAE1UCP4"/>
<dbReference type="InterPro" id="IPR035892">
    <property type="entry name" value="C2_domain_sf"/>
</dbReference>
<dbReference type="InterPro" id="IPR024632">
    <property type="entry name" value="PLipase_D_C"/>
</dbReference>
<accession>A0AAE1UCP4</accession>
<dbReference type="GO" id="GO:0005886">
    <property type="term" value="C:plasma membrane"/>
    <property type="evidence" value="ECO:0007669"/>
    <property type="project" value="TreeGrafter"/>
</dbReference>
<protein>
    <recommendedName>
        <fullName evidence="3">phospholipase D</fullName>
        <ecNumber evidence="3">3.1.4.4</ecNumber>
    </recommendedName>
</protein>
<keyword evidence="5" id="KW-0677">Repeat</keyword>
<evidence type="ECO:0000256" key="5">
    <source>
        <dbReference type="ARBA" id="ARBA00022737"/>
    </source>
</evidence>
<evidence type="ECO:0000256" key="3">
    <source>
        <dbReference type="ARBA" id="ARBA00012027"/>
    </source>
</evidence>
<evidence type="ECO:0000256" key="6">
    <source>
        <dbReference type="ARBA" id="ARBA00022801"/>
    </source>
</evidence>
<dbReference type="Gene3D" id="3.30.870.10">
    <property type="entry name" value="Endonuclease Chain A"/>
    <property type="match status" value="2"/>
</dbReference>
<evidence type="ECO:0000256" key="9">
    <source>
        <dbReference type="ARBA" id="ARBA00023098"/>
    </source>
</evidence>
<feature type="domain" description="PLD phosphodiesterase" evidence="12">
    <location>
        <begin position="681"/>
        <end position="708"/>
    </location>
</feature>
<evidence type="ECO:0000259" key="11">
    <source>
        <dbReference type="PROSITE" id="PS50004"/>
    </source>
</evidence>
<evidence type="ECO:0000256" key="2">
    <source>
        <dbReference type="ARBA" id="ARBA00010683"/>
    </source>
</evidence>
<evidence type="ECO:0000256" key="7">
    <source>
        <dbReference type="ARBA" id="ARBA00022837"/>
    </source>
</evidence>
<feature type="compositionally biased region" description="Basic and acidic residues" evidence="10">
    <location>
        <begin position="33"/>
        <end position="50"/>
    </location>
</feature>
<dbReference type="Gene3D" id="2.60.40.150">
    <property type="entry name" value="C2 domain"/>
    <property type="match status" value="1"/>
</dbReference>
<feature type="compositionally biased region" description="Gly residues" evidence="10">
    <location>
        <begin position="21"/>
        <end position="30"/>
    </location>
</feature>
<evidence type="ECO:0000256" key="8">
    <source>
        <dbReference type="ARBA" id="ARBA00022963"/>
    </source>
</evidence>
<dbReference type="PROSITE" id="PS50035">
    <property type="entry name" value="PLD"/>
    <property type="match status" value="2"/>
</dbReference>
<dbReference type="SMART" id="SM00155">
    <property type="entry name" value="PLDc"/>
    <property type="match status" value="2"/>
</dbReference>
<dbReference type="Pfam" id="PF13091">
    <property type="entry name" value="PLDc_2"/>
    <property type="match status" value="1"/>
</dbReference>
<dbReference type="InterPro" id="IPR015679">
    <property type="entry name" value="PLipase_D_fam"/>
</dbReference>